<dbReference type="GO" id="GO:0003677">
    <property type="term" value="F:DNA binding"/>
    <property type="evidence" value="ECO:0007669"/>
    <property type="project" value="InterPro"/>
</dbReference>
<dbReference type="InterPro" id="IPR007492">
    <property type="entry name" value="LytTR_DNA-bd_dom"/>
</dbReference>
<feature type="transmembrane region" description="Helical" evidence="2">
    <location>
        <begin position="86"/>
        <end position="111"/>
    </location>
</feature>
<keyword evidence="1" id="KW-0902">Two-component regulatory system</keyword>
<keyword evidence="2" id="KW-1133">Transmembrane helix</keyword>
<evidence type="ECO:0000256" key="2">
    <source>
        <dbReference type="SAM" id="Phobius"/>
    </source>
</evidence>
<feature type="domain" description="HTH LytTR-type" evidence="3">
    <location>
        <begin position="176"/>
        <end position="278"/>
    </location>
</feature>
<dbReference type="PIRSF" id="PIRSF031767">
    <property type="entry name" value="MHYE_LytTR"/>
    <property type="match status" value="1"/>
</dbReference>
<dbReference type="InterPro" id="IPR012379">
    <property type="entry name" value="LytTR_MHYE"/>
</dbReference>
<keyword evidence="2" id="KW-0472">Membrane</keyword>
<evidence type="ECO:0000313" key="4">
    <source>
        <dbReference type="EMBL" id="BDX04891.1"/>
    </source>
</evidence>
<accession>A0AA48KMX2</accession>
<dbReference type="PROSITE" id="PS50930">
    <property type="entry name" value="HTH_LYTTR"/>
    <property type="match status" value="1"/>
</dbReference>
<name>A0AA48KMX2_9ALTE</name>
<feature type="transmembrane region" description="Helical" evidence="2">
    <location>
        <begin position="12"/>
        <end position="34"/>
    </location>
</feature>
<dbReference type="AlphaFoldDB" id="A0AA48KMX2"/>
<organism evidence="4 5">
    <name type="scientific">Planctobacterium marinum</name>
    <dbReference type="NCBI Taxonomy" id="1631968"/>
    <lineage>
        <taxon>Bacteria</taxon>
        <taxon>Pseudomonadati</taxon>
        <taxon>Pseudomonadota</taxon>
        <taxon>Gammaproteobacteria</taxon>
        <taxon>Alteromonadales</taxon>
        <taxon>Alteromonadaceae</taxon>
        <taxon>Planctobacterium</taxon>
    </lineage>
</organism>
<proteinExistence type="predicted"/>
<dbReference type="Gene3D" id="2.40.50.1020">
    <property type="entry name" value="LytTr DNA-binding domain"/>
    <property type="match status" value="1"/>
</dbReference>
<feature type="transmembrane region" description="Helical" evidence="2">
    <location>
        <begin position="131"/>
        <end position="148"/>
    </location>
</feature>
<protein>
    <recommendedName>
        <fullName evidence="3">HTH LytTR-type domain-containing protein</fullName>
    </recommendedName>
</protein>
<feature type="transmembrane region" description="Helical" evidence="2">
    <location>
        <begin position="46"/>
        <end position="66"/>
    </location>
</feature>
<reference evidence="4" key="1">
    <citation type="submission" date="2023-01" db="EMBL/GenBank/DDBJ databases">
        <title>Complete genome sequence of Planctobacterium marinum strain Dej080120_11.</title>
        <authorList>
            <person name="Ueki S."/>
            <person name="Maruyama F."/>
        </authorList>
    </citation>
    <scope>NUCLEOTIDE SEQUENCE</scope>
    <source>
        <strain evidence="4">Dej080120_11</strain>
    </source>
</reference>
<keyword evidence="5" id="KW-1185">Reference proteome</keyword>
<dbReference type="Pfam" id="PF04397">
    <property type="entry name" value="LytTR"/>
    <property type="match status" value="1"/>
</dbReference>
<dbReference type="PANTHER" id="PTHR37299:SF1">
    <property type="entry name" value="STAGE 0 SPORULATION PROTEIN A HOMOLOG"/>
    <property type="match status" value="1"/>
</dbReference>
<evidence type="ECO:0000313" key="5">
    <source>
        <dbReference type="Proteomes" id="UP001333710"/>
    </source>
</evidence>
<evidence type="ECO:0000259" key="3">
    <source>
        <dbReference type="PROSITE" id="PS50930"/>
    </source>
</evidence>
<dbReference type="PANTHER" id="PTHR37299">
    <property type="entry name" value="TRANSCRIPTIONAL REGULATOR-RELATED"/>
    <property type="match status" value="1"/>
</dbReference>
<dbReference type="GO" id="GO:0000156">
    <property type="term" value="F:phosphorelay response regulator activity"/>
    <property type="evidence" value="ECO:0007669"/>
    <property type="project" value="InterPro"/>
</dbReference>
<dbReference type="RefSeq" id="WP_338290764.1">
    <property type="nucleotide sequence ID" value="NZ_AP027272.1"/>
</dbReference>
<gene>
    <name evidence="4" type="primary">rpfD</name>
    <name evidence="4" type="ORF">MACH26_04120</name>
</gene>
<dbReference type="EMBL" id="AP027272">
    <property type="protein sequence ID" value="BDX04891.1"/>
    <property type="molecule type" value="Genomic_DNA"/>
</dbReference>
<evidence type="ECO:0000256" key="1">
    <source>
        <dbReference type="ARBA" id="ARBA00023012"/>
    </source>
</evidence>
<keyword evidence="2" id="KW-0812">Transmembrane</keyword>
<sequence>MTMQQYLRHKTHYEVLFWGLFIIWQVVANVYVALNDAPSLAPWEPVLWEISSTLVFAALLPLLLWFDSRFPVSFATLKRNIFMHALFTIPFSAMHVTLMVLIREAGYWFMGRDYNFGPWGSEFLYEYAKDFRTYFYLLVIIYLYRLVLFRAQGEASVPGTSDDDSQQSTPAIKQHLLVKKLGKEFLVKIEDIEWLEACGNYVNLHVAGRAYPYRGTMKSLEEQLDSDKFLRVHRSYMVNYNQVQSIEPLESGDAKIQLHQGQELPFSRRYRADFKPGL</sequence>
<dbReference type="InterPro" id="IPR046947">
    <property type="entry name" value="LytR-like"/>
</dbReference>
<dbReference type="KEGG" id="pmaw:MACH26_04120"/>
<dbReference type="SMART" id="SM00850">
    <property type="entry name" value="LytTR"/>
    <property type="match status" value="1"/>
</dbReference>
<dbReference type="Proteomes" id="UP001333710">
    <property type="component" value="Chromosome"/>
</dbReference>